<name>S7HUG3_VIBFL</name>
<evidence type="ECO:0000313" key="2">
    <source>
        <dbReference type="Proteomes" id="UP000014854"/>
    </source>
</evidence>
<accession>S7HUG3</accession>
<dbReference type="Proteomes" id="UP000014854">
    <property type="component" value="Unassembled WGS sequence"/>
</dbReference>
<comment type="caution">
    <text evidence="1">The sequence shown here is derived from an EMBL/GenBank/DDBJ whole genome shotgun (WGS) entry which is preliminary data.</text>
</comment>
<gene>
    <name evidence="1" type="ORF">L910_3299</name>
</gene>
<dbReference type="EMBL" id="ASXS01000033">
    <property type="protein sequence ID" value="EPP19414.1"/>
    <property type="molecule type" value="Genomic_DNA"/>
</dbReference>
<proteinExistence type="predicted"/>
<organism evidence="1 2">
    <name type="scientific">Vibrio fluvialis PG41</name>
    <dbReference type="NCBI Taxonomy" id="1336752"/>
    <lineage>
        <taxon>Bacteria</taxon>
        <taxon>Pseudomonadati</taxon>
        <taxon>Pseudomonadota</taxon>
        <taxon>Gammaproteobacteria</taxon>
        <taxon>Vibrionales</taxon>
        <taxon>Vibrionaceae</taxon>
        <taxon>Vibrio</taxon>
    </lineage>
</organism>
<reference evidence="1 2" key="1">
    <citation type="journal article" date="2013" name="Gut Pathog.">
        <title>Evidence of a new metabolic capacity in an emerging diarrheal pathogen: lessons from the draft genomes of Vibrio fluvialis strains PG41 and I21563.</title>
        <authorList>
            <person name="Khatri I."/>
            <person name="Mahajan S."/>
            <person name="Dureja C."/>
            <person name="Subramanian S."/>
            <person name="Raychaudhuri S."/>
        </authorList>
    </citation>
    <scope>NUCLEOTIDE SEQUENCE [LARGE SCALE GENOMIC DNA]</scope>
    <source>
        <strain evidence="1 2">PG41</strain>
    </source>
</reference>
<dbReference type="AlphaFoldDB" id="S7HUG3"/>
<evidence type="ECO:0000313" key="1">
    <source>
        <dbReference type="EMBL" id="EPP19414.1"/>
    </source>
</evidence>
<sequence>MVSESGIQAKQLKLVTQNGALLSYEEPTVYVQDRNMFEVGE</sequence>
<protein>
    <submittedName>
        <fullName evidence="1">Uncharacterized protein</fullName>
    </submittedName>
</protein>